<feature type="compositionally biased region" description="Basic and acidic residues" evidence="1">
    <location>
        <begin position="111"/>
        <end position="130"/>
    </location>
</feature>
<protein>
    <submittedName>
        <fullName evidence="2">Uncharacterized protein</fullName>
    </submittedName>
</protein>
<feature type="compositionally biased region" description="Basic and acidic residues" evidence="1">
    <location>
        <begin position="141"/>
        <end position="155"/>
    </location>
</feature>
<accession>A0AAV5UUJ5</accession>
<feature type="compositionally biased region" description="Acidic residues" evidence="1">
    <location>
        <begin position="179"/>
        <end position="201"/>
    </location>
</feature>
<dbReference type="EMBL" id="BTSY01000001">
    <property type="protein sequence ID" value="GMT09893.1"/>
    <property type="molecule type" value="Genomic_DNA"/>
</dbReference>
<feature type="compositionally biased region" description="Basic residues" evidence="1">
    <location>
        <begin position="131"/>
        <end position="140"/>
    </location>
</feature>
<comment type="caution">
    <text evidence="2">The sequence shown here is derived from an EMBL/GenBank/DDBJ whole genome shotgun (WGS) entry which is preliminary data.</text>
</comment>
<feature type="region of interest" description="Disordered" evidence="1">
    <location>
        <begin position="111"/>
        <end position="201"/>
    </location>
</feature>
<dbReference type="Proteomes" id="UP001432322">
    <property type="component" value="Unassembled WGS sequence"/>
</dbReference>
<feature type="region of interest" description="Disordered" evidence="1">
    <location>
        <begin position="26"/>
        <end position="54"/>
    </location>
</feature>
<evidence type="ECO:0000256" key="1">
    <source>
        <dbReference type="SAM" id="MobiDB-lite"/>
    </source>
</evidence>
<name>A0AAV5UUJ5_9BILA</name>
<feature type="compositionally biased region" description="Basic and acidic residues" evidence="1">
    <location>
        <begin position="166"/>
        <end position="178"/>
    </location>
</feature>
<reference evidence="2" key="1">
    <citation type="submission" date="2023-10" db="EMBL/GenBank/DDBJ databases">
        <title>Genome assembly of Pristionchus species.</title>
        <authorList>
            <person name="Yoshida K."/>
            <person name="Sommer R.J."/>
        </authorList>
    </citation>
    <scope>NUCLEOTIDE SEQUENCE</scope>
    <source>
        <strain evidence="2">RS5133</strain>
    </source>
</reference>
<dbReference type="AlphaFoldDB" id="A0AAV5UUJ5"/>
<sequence>DAIIHSTNCDYERSLHFRELDLAERREEVSTVSPSKDDWKHKQERKRKEQREAWGEWDADKIDDAELEKIREWNRLLYNRIHEDAATLLKDSEESDEKAMLDLANQLKESVERRKAEREKKENAENERTRMIKMWKAHRRAQIEEREKERRREEEKETEDEEEENMQEKTTVDEKEVTVEGEEQPVVDPTDNVEDPVAEGI</sequence>
<organism evidence="2 3">
    <name type="scientific">Pristionchus fissidentatus</name>
    <dbReference type="NCBI Taxonomy" id="1538716"/>
    <lineage>
        <taxon>Eukaryota</taxon>
        <taxon>Metazoa</taxon>
        <taxon>Ecdysozoa</taxon>
        <taxon>Nematoda</taxon>
        <taxon>Chromadorea</taxon>
        <taxon>Rhabditida</taxon>
        <taxon>Rhabditina</taxon>
        <taxon>Diplogasteromorpha</taxon>
        <taxon>Diplogasteroidea</taxon>
        <taxon>Neodiplogasteridae</taxon>
        <taxon>Pristionchus</taxon>
    </lineage>
</organism>
<feature type="non-terminal residue" evidence="2">
    <location>
        <position position="1"/>
    </location>
</feature>
<gene>
    <name evidence="2" type="ORF">PFISCL1PPCAC_1190</name>
</gene>
<evidence type="ECO:0000313" key="3">
    <source>
        <dbReference type="Proteomes" id="UP001432322"/>
    </source>
</evidence>
<feature type="compositionally biased region" description="Acidic residues" evidence="1">
    <location>
        <begin position="156"/>
        <end position="165"/>
    </location>
</feature>
<keyword evidence="3" id="KW-1185">Reference proteome</keyword>
<evidence type="ECO:0000313" key="2">
    <source>
        <dbReference type="EMBL" id="GMT09893.1"/>
    </source>
</evidence>
<proteinExistence type="predicted"/>